<dbReference type="HOGENOM" id="CLU_147503_1_0_1"/>
<evidence type="ECO:0000313" key="3">
    <source>
        <dbReference type="Proteomes" id="UP000027920"/>
    </source>
</evidence>
<keyword evidence="3" id="KW-1185">Reference proteome</keyword>
<dbReference type="EMBL" id="AMGV01000005">
    <property type="protein sequence ID" value="KEF57122.1"/>
    <property type="molecule type" value="Genomic_DNA"/>
</dbReference>
<accession>A0A072PBI0</accession>
<dbReference type="Pfam" id="PF03992">
    <property type="entry name" value="ABM"/>
    <property type="match status" value="1"/>
</dbReference>
<dbReference type="InterPro" id="IPR011008">
    <property type="entry name" value="Dimeric_a/b-barrel"/>
</dbReference>
<comment type="caution">
    <text evidence="2">The sequence shown here is derived from an EMBL/GenBank/DDBJ whole genome shotgun (WGS) entry which is preliminary data.</text>
</comment>
<gene>
    <name evidence="2" type="ORF">A1O9_07312</name>
</gene>
<organism evidence="2 3">
    <name type="scientific">Exophiala aquamarina CBS 119918</name>
    <dbReference type="NCBI Taxonomy" id="1182545"/>
    <lineage>
        <taxon>Eukaryota</taxon>
        <taxon>Fungi</taxon>
        <taxon>Dikarya</taxon>
        <taxon>Ascomycota</taxon>
        <taxon>Pezizomycotina</taxon>
        <taxon>Eurotiomycetes</taxon>
        <taxon>Chaetothyriomycetidae</taxon>
        <taxon>Chaetothyriales</taxon>
        <taxon>Herpotrichiellaceae</taxon>
        <taxon>Exophiala</taxon>
    </lineage>
</organism>
<evidence type="ECO:0000313" key="2">
    <source>
        <dbReference type="EMBL" id="KEF57122.1"/>
    </source>
</evidence>
<dbReference type="Gene3D" id="3.30.70.100">
    <property type="match status" value="1"/>
</dbReference>
<dbReference type="VEuPathDB" id="FungiDB:A1O9_07312"/>
<proteinExistence type="predicted"/>
<dbReference type="Proteomes" id="UP000027920">
    <property type="component" value="Unassembled WGS sequence"/>
</dbReference>
<dbReference type="RefSeq" id="XP_013259712.1">
    <property type="nucleotide sequence ID" value="XM_013404258.1"/>
</dbReference>
<feature type="domain" description="ABM" evidence="1">
    <location>
        <begin position="16"/>
        <end position="80"/>
    </location>
</feature>
<dbReference type="SUPFAM" id="SSF54909">
    <property type="entry name" value="Dimeric alpha+beta barrel"/>
    <property type="match status" value="1"/>
</dbReference>
<name>A0A072PBI0_9EURO</name>
<evidence type="ECO:0000259" key="1">
    <source>
        <dbReference type="Pfam" id="PF03992"/>
    </source>
</evidence>
<protein>
    <recommendedName>
        <fullName evidence="1">ABM domain-containing protein</fullName>
    </recommendedName>
</protein>
<dbReference type="GeneID" id="25282226"/>
<dbReference type="OrthoDB" id="4126315at2759"/>
<sequence>MATPSQLFNPVAQTTLLVTIYISPTDLPAFLTAMRPCWQACSREPECIFFDVHHSASEPGTIQLVEVWTKDEKWFQEHQLTKSYYEPYLKITEPMWVKPRKMEYFERLGGWCYVDGKYLEGVQVT</sequence>
<reference evidence="2 3" key="1">
    <citation type="submission" date="2013-03" db="EMBL/GenBank/DDBJ databases">
        <title>The Genome Sequence of Exophiala aquamarina CBS 119918.</title>
        <authorList>
            <consortium name="The Broad Institute Genomics Platform"/>
            <person name="Cuomo C."/>
            <person name="de Hoog S."/>
            <person name="Gorbushina A."/>
            <person name="Walker B."/>
            <person name="Young S.K."/>
            <person name="Zeng Q."/>
            <person name="Gargeya S."/>
            <person name="Fitzgerald M."/>
            <person name="Haas B."/>
            <person name="Abouelleil A."/>
            <person name="Allen A.W."/>
            <person name="Alvarado L."/>
            <person name="Arachchi H.M."/>
            <person name="Berlin A.M."/>
            <person name="Chapman S.B."/>
            <person name="Gainer-Dewar J."/>
            <person name="Goldberg J."/>
            <person name="Griggs A."/>
            <person name="Gujja S."/>
            <person name="Hansen M."/>
            <person name="Howarth C."/>
            <person name="Imamovic A."/>
            <person name="Ireland A."/>
            <person name="Larimer J."/>
            <person name="McCowan C."/>
            <person name="Murphy C."/>
            <person name="Pearson M."/>
            <person name="Poon T.W."/>
            <person name="Priest M."/>
            <person name="Roberts A."/>
            <person name="Saif S."/>
            <person name="Shea T."/>
            <person name="Sisk P."/>
            <person name="Sykes S."/>
            <person name="Wortman J."/>
            <person name="Nusbaum C."/>
            <person name="Birren B."/>
        </authorList>
    </citation>
    <scope>NUCLEOTIDE SEQUENCE [LARGE SCALE GENOMIC DNA]</scope>
    <source>
        <strain evidence="2 3">CBS 119918</strain>
    </source>
</reference>
<dbReference type="InterPro" id="IPR007138">
    <property type="entry name" value="ABM_dom"/>
</dbReference>
<dbReference type="AlphaFoldDB" id="A0A072PBI0"/>